<feature type="region of interest" description="Disordered" evidence="6">
    <location>
        <begin position="1"/>
        <end position="20"/>
    </location>
</feature>
<evidence type="ECO:0000256" key="7">
    <source>
        <dbReference type="SAM" id="Phobius"/>
    </source>
</evidence>
<evidence type="ECO:0000259" key="8">
    <source>
        <dbReference type="Pfam" id="PF04138"/>
    </source>
</evidence>
<comment type="similarity">
    <text evidence="2">Belongs to the GtrA family.</text>
</comment>
<gene>
    <name evidence="9" type="ORF">F8O03_12040</name>
</gene>
<protein>
    <submittedName>
        <fullName evidence="9">GtrA family protein</fullName>
    </submittedName>
</protein>
<dbReference type="PANTHER" id="PTHR38459:SF1">
    <property type="entry name" value="PROPHAGE BACTOPRENOL-LINKED GLUCOSE TRANSLOCASE HOMOLOG"/>
    <property type="match status" value="1"/>
</dbReference>
<dbReference type="OrthoDB" id="9807815at2"/>
<feature type="domain" description="GtrA/DPMS transmembrane" evidence="8">
    <location>
        <begin position="70"/>
        <end position="195"/>
    </location>
</feature>
<keyword evidence="4 7" id="KW-1133">Transmembrane helix</keyword>
<dbReference type="GO" id="GO:0005886">
    <property type="term" value="C:plasma membrane"/>
    <property type="evidence" value="ECO:0007669"/>
    <property type="project" value="TreeGrafter"/>
</dbReference>
<dbReference type="InterPro" id="IPR051401">
    <property type="entry name" value="GtrA_CellWall_Glycosyl"/>
</dbReference>
<dbReference type="Proteomes" id="UP000490386">
    <property type="component" value="Unassembled WGS sequence"/>
</dbReference>
<name>A0A7J5AZU3_9MICO</name>
<accession>A0A7J5AZU3</accession>
<dbReference type="PANTHER" id="PTHR38459">
    <property type="entry name" value="PROPHAGE BACTOPRENOL-LINKED GLUCOSE TRANSLOCASE HOMOLOG"/>
    <property type="match status" value="1"/>
</dbReference>
<evidence type="ECO:0000256" key="4">
    <source>
        <dbReference type="ARBA" id="ARBA00022989"/>
    </source>
</evidence>
<evidence type="ECO:0000313" key="10">
    <source>
        <dbReference type="Proteomes" id="UP000490386"/>
    </source>
</evidence>
<comment type="caution">
    <text evidence="9">The sequence shown here is derived from an EMBL/GenBank/DDBJ whole genome shotgun (WGS) entry which is preliminary data.</text>
</comment>
<evidence type="ECO:0000256" key="2">
    <source>
        <dbReference type="ARBA" id="ARBA00009399"/>
    </source>
</evidence>
<dbReference type="Pfam" id="PF04138">
    <property type="entry name" value="GtrA_DPMS_TM"/>
    <property type="match status" value="1"/>
</dbReference>
<keyword evidence="10" id="KW-1185">Reference proteome</keyword>
<dbReference type="EMBL" id="WBJX01000004">
    <property type="protein sequence ID" value="KAB1637031.1"/>
    <property type="molecule type" value="Genomic_DNA"/>
</dbReference>
<dbReference type="InterPro" id="IPR007267">
    <property type="entry name" value="GtrA_DPMS_TM"/>
</dbReference>
<evidence type="ECO:0000313" key="9">
    <source>
        <dbReference type="EMBL" id="KAB1637031.1"/>
    </source>
</evidence>
<evidence type="ECO:0000256" key="5">
    <source>
        <dbReference type="ARBA" id="ARBA00023136"/>
    </source>
</evidence>
<dbReference type="GO" id="GO:0000271">
    <property type="term" value="P:polysaccharide biosynthetic process"/>
    <property type="evidence" value="ECO:0007669"/>
    <property type="project" value="InterPro"/>
</dbReference>
<feature type="transmembrane region" description="Helical" evidence="7">
    <location>
        <begin position="141"/>
        <end position="163"/>
    </location>
</feature>
<feature type="transmembrane region" description="Helical" evidence="7">
    <location>
        <begin position="101"/>
        <end position="120"/>
    </location>
</feature>
<dbReference type="AlphaFoldDB" id="A0A7J5AZU3"/>
<reference evidence="9 10" key="1">
    <citation type="submission" date="2019-09" db="EMBL/GenBank/DDBJ databases">
        <title>Phylogeny of genus Pseudoclavibacter and closely related genus.</title>
        <authorList>
            <person name="Li Y."/>
        </authorList>
    </citation>
    <scope>NUCLEOTIDE SEQUENCE [LARGE SCALE GENOMIC DNA]</scope>
    <source>
        <strain evidence="9 10">THG-MD12</strain>
    </source>
</reference>
<evidence type="ECO:0000256" key="1">
    <source>
        <dbReference type="ARBA" id="ARBA00004141"/>
    </source>
</evidence>
<sequence length="214" mass="23830">MEVERLTNRSHKHAEPHHSEPEDFVGFVAAETAEFDLPAQRTSRSLWGRVANVFRRIAASKGMMAQLINFGLVGGVGFIVDTGLFNVLMLTVLNPSEVAHGALWAKVISTCAAIVTNWIGNRIWTFRQHKRQDNFREAIEFFGVSLVGLGIGLLPIWFTNAVLDNHSLVAYNIANLVGIGLGAIFRFILYRFWVFSPKRVAEMQEKDGSDVATS</sequence>
<keyword evidence="5 7" id="KW-0472">Membrane</keyword>
<organism evidence="9 10">
    <name type="scientific">Pseudoclavibacter terrae</name>
    <dbReference type="NCBI Taxonomy" id="1530195"/>
    <lineage>
        <taxon>Bacteria</taxon>
        <taxon>Bacillati</taxon>
        <taxon>Actinomycetota</taxon>
        <taxon>Actinomycetes</taxon>
        <taxon>Micrococcales</taxon>
        <taxon>Microbacteriaceae</taxon>
        <taxon>Pseudoclavibacter</taxon>
    </lineage>
</organism>
<keyword evidence="3 7" id="KW-0812">Transmembrane</keyword>
<comment type="subcellular location">
    <subcellularLocation>
        <location evidence="1">Membrane</location>
        <topology evidence="1">Multi-pass membrane protein</topology>
    </subcellularLocation>
</comment>
<feature type="transmembrane region" description="Helical" evidence="7">
    <location>
        <begin position="169"/>
        <end position="189"/>
    </location>
</feature>
<evidence type="ECO:0000256" key="6">
    <source>
        <dbReference type="SAM" id="MobiDB-lite"/>
    </source>
</evidence>
<feature type="transmembrane region" description="Helical" evidence="7">
    <location>
        <begin position="67"/>
        <end position="89"/>
    </location>
</feature>
<proteinExistence type="inferred from homology"/>
<evidence type="ECO:0000256" key="3">
    <source>
        <dbReference type="ARBA" id="ARBA00022692"/>
    </source>
</evidence>